<accession>A0A6A4VL72</accession>
<evidence type="ECO:0000256" key="4">
    <source>
        <dbReference type="SAM" id="MobiDB-lite"/>
    </source>
</evidence>
<dbReference type="PROSITE" id="PS50217">
    <property type="entry name" value="BZIP"/>
    <property type="match status" value="1"/>
</dbReference>
<feature type="region of interest" description="Disordered" evidence="4">
    <location>
        <begin position="18"/>
        <end position="44"/>
    </location>
</feature>
<comment type="caution">
    <text evidence="6">The sequence shown here is derived from an EMBL/GenBank/DDBJ whole genome shotgun (WGS) entry which is preliminary data.</text>
</comment>
<dbReference type="OrthoDB" id="2596881at2759"/>
<dbReference type="GO" id="GO:0000978">
    <property type="term" value="F:RNA polymerase II cis-regulatory region sequence-specific DNA binding"/>
    <property type="evidence" value="ECO:0007669"/>
    <property type="project" value="TreeGrafter"/>
</dbReference>
<dbReference type="Gene3D" id="1.20.5.170">
    <property type="match status" value="1"/>
</dbReference>
<feature type="compositionally biased region" description="Low complexity" evidence="4">
    <location>
        <begin position="63"/>
        <end position="72"/>
    </location>
</feature>
<evidence type="ECO:0000256" key="2">
    <source>
        <dbReference type="ARBA" id="ARBA00023125"/>
    </source>
</evidence>
<evidence type="ECO:0000256" key="3">
    <source>
        <dbReference type="ARBA" id="ARBA00023163"/>
    </source>
</evidence>
<dbReference type="Proteomes" id="UP000440578">
    <property type="component" value="Unassembled WGS sequence"/>
</dbReference>
<gene>
    <name evidence="6" type="primary">FOS-FOX_0</name>
    <name evidence="6" type="ORF">FJT64_009882</name>
</gene>
<dbReference type="PROSITE" id="PS00036">
    <property type="entry name" value="BZIP_BASIC"/>
    <property type="match status" value="1"/>
</dbReference>
<protein>
    <submittedName>
        <fullName evidence="6">Transforming protein v-Fos/v-Fox</fullName>
    </submittedName>
</protein>
<reference evidence="6 7" key="1">
    <citation type="submission" date="2019-07" db="EMBL/GenBank/DDBJ databases">
        <title>Draft genome assembly of a fouling barnacle, Amphibalanus amphitrite (Darwin, 1854): The first reference genome for Thecostraca.</title>
        <authorList>
            <person name="Kim W."/>
        </authorList>
    </citation>
    <scope>NUCLEOTIDE SEQUENCE [LARGE SCALE GENOMIC DNA]</scope>
    <source>
        <strain evidence="6">SNU_AA5</strain>
        <tissue evidence="6">Soma without cirri and trophi</tissue>
    </source>
</reference>
<evidence type="ECO:0000313" key="7">
    <source>
        <dbReference type="Proteomes" id="UP000440578"/>
    </source>
</evidence>
<evidence type="ECO:0000259" key="5">
    <source>
        <dbReference type="PROSITE" id="PS50217"/>
    </source>
</evidence>
<keyword evidence="2" id="KW-0238">DNA-binding</keyword>
<keyword evidence="7" id="KW-1185">Reference proteome</keyword>
<organism evidence="6 7">
    <name type="scientific">Amphibalanus amphitrite</name>
    <name type="common">Striped barnacle</name>
    <name type="synonym">Balanus amphitrite</name>
    <dbReference type="NCBI Taxonomy" id="1232801"/>
    <lineage>
        <taxon>Eukaryota</taxon>
        <taxon>Metazoa</taxon>
        <taxon>Ecdysozoa</taxon>
        <taxon>Arthropoda</taxon>
        <taxon>Crustacea</taxon>
        <taxon>Multicrustacea</taxon>
        <taxon>Cirripedia</taxon>
        <taxon>Thoracica</taxon>
        <taxon>Thoracicalcarea</taxon>
        <taxon>Balanomorpha</taxon>
        <taxon>Balanoidea</taxon>
        <taxon>Balanidae</taxon>
        <taxon>Amphibalaninae</taxon>
        <taxon>Amphibalanus</taxon>
    </lineage>
</organism>
<keyword evidence="3" id="KW-0804">Transcription</keyword>
<name>A0A6A4VL72_AMPAM</name>
<proteinExistence type="predicted"/>
<dbReference type="InterPro" id="IPR004827">
    <property type="entry name" value="bZIP"/>
</dbReference>
<dbReference type="SMART" id="SM00338">
    <property type="entry name" value="BRLZ"/>
    <property type="match status" value="1"/>
</dbReference>
<dbReference type="InterPro" id="IPR000837">
    <property type="entry name" value="AP-1"/>
</dbReference>
<dbReference type="SUPFAM" id="SSF57959">
    <property type="entry name" value="Leucine zipper domain"/>
    <property type="match status" value="1"/>
</dbReference>
<sequence length="415" mass="43475">MRRSVSEQRCPALAREMFVHTPDSPTLHDDNGATPLELGGEGKTLHTPELLNSLMTLAPPSFPSSYSQYQESASGEPGATPSLQQTTSSLIKEGLKVSIRSRRASTGQALFTEERREIKTELTSVDEARRQRRRERNKVAATKCRNKKKIETQHLIVDSERQVNQHNSLRLEIIQLLQERSQLVSALSSHLPCCTSACADSTAAALSRCNHTPPPEVPRPLSPLTPLTSPDSERRPSGSSTCSWSSVGEMALESAACALPFGGGGGFPCGGSVMANPAMTPSPTASVSPGYCAGAGGRPASTSGYGLYSPPGSGASMMLSPPACAAMVAPHSGQGALLSPAGQHQPVKMNMGSPTGAGCAMYGGQGGYMPPPVSQPDGYGYYNCGPVAPAPAQTPYPAGYGPSYGQNYAGYGRMC</sequence>
<feature type="region of interest" description="Disordered" evidence="4">
    <location>
        <begin position="62"/>
        <end position="83"/>
    </location>
</feature>
<dbReference type="PRINTS" id="PR00042">
    <property type="entry name" value="LEUZIPPRFOS"/>
</dbReference>
<feature type="region of interest" description="Disordered" evidence="4">
    <location>
        <begin position="210"/>
        <end position="242"/>
    </location>
</feature>
<feature type="domain" description="BZIP" evidence="5">
    <location>
        <begin position="127"/>
        <end position="190"/>
    </location>
</feature>
<dbReference type="PANTHER" id="PTHR23351:SF24">
    <property type="entry name" value="ACTIVATING TRANSCRIPTION FACTOR 3-RELATED"/>
    <property type="match status" value="1"/>
</dbReference>
<evidence type="ECO:0000256" key="1">
    <source>
        <dbReference type="ARBA" id="ARBA00023015"/>
    </source>
</evidence>
<dbReference type="EMBL" id="VIIS01001840">
    <property type="protein sequence ID" value="KAF0292070.1"/>
    <property type="molecule type" value="Genomic_DNA"/>
</dbReference>
<dbReference type="GO" id="GO:0005634">
    <property type="term" value="C:nucleus"/>
    <property type="evidence" value="ECO:0007669"/>
    <property type="project" value="TreeGrafter"/>
</dbReference>
<dbReference type="AlphaFoldDB" id="A0A6A4VL72"/>
<dbReference type="GO" id="GO:0000981">
    <property type="term" value="F:DNA-binding transcription factor activity, RNA polymerase II-specific"/>
    <property type="evidence" value="ECO:0007669"/>
    <property type="project" value="TreeGrafter"/>
</dbReference>
<dbReference type="Pfam" id="PF00170">
    <property type="entry name" value="bZIP_1"/>
    <property type="match status" value="1"/>
</dbReference>
<evidence type="ECO:0000313" key="6">
    <source>
        <dbReference type="EMBL" id="KAF0292070.1"/>
    </source>
</evidence>
<feature type="compositionally biased region" description="Pro residues" evidence="4">
    <location>
        <begin position="212"/>
        <end position="223"/>
    </location>
</feature>
<keyword evidence="1" id="KW-0805">Transcription regulation</keyword>
<dbReference type="InterPro" id="IPR046347">
    <property type="entry name" value="bZIP_sf"/>
</dbReference>
<dbReference type="PANTHER" id="PTHR23351">
    <property type="entry name" value="FOS TRANSCRIPTION FACTOR-RELATED"/>
    <property type="match status" value="1"/>
</dbReference>